<feature type="domain" description="EthD" evidence="2">
    <location>
        <begin position="23"/>
        <end position="119"/>
    </location>
</feature>
<evidence type="ECO:0000313" key="3">
    <source>
        <dbReference type="EMBL" id="KID61108.1"/>
    </source>
</evidence>
<comment type="similarity">
    <text evidence="1">Belongs to the tpcK family.</text>
</comment>
<protein>
    <submittedName>
        <fullName evidence="3">Dimeric alpha-beta barrel</fullName>
    </submittedName>
</protein>
<proteinExistence type="inferred from homology"/>
<dbReference type="VEuPathDB" id="FungiDB:MAN_09392"/>
<gene>
    <name evidence="3" type="ORF">MAN_09392</name>
</gene>
<dbReference type="AlphaFoldDB" id="A0A0B4ESL4"/>
<dbReference type="HOGENOM" id="CLU_115019_0_1_1"/>
<keyword evidence="4" id="KW-1185">Reference proteome</keyword>
<sequence length="160" mass="18288">MAEPVEPIQKRRLLRMTVAHYRQPNVSEEDFHHWVTEKHATQAAKLHAKNGIEGFSIYFAPKSFRNATAELNAKRGSPWVVRDYDAQVEFLFRDMETFYKGASDPDFQALQAEEEPFISGIHAEISIGWIETYVSEGRVVNVGDDGKPMYPTFKELNVAP</sequence>
<evidence type="ECO:0000259" key="2">
    <source>
        <dbReference type="Pfam" id="PF07110"/>
    </source>
</evidence>
<dbReference type="Proteomes" id="UP000031186">
    <property type="component" value="Unassembled WGS sequence"/>
</dbReference>
<dbReference type="Pfam" id="PF07110">
    <property type="entry name" value="EthD"/>
    <property type="match status" value="1"/>
</dbReference>
<dbReference type="OrthoDB" id="3183782at2759"/>
<dbReference type="Gene3D" id="3.30.70.100">
    <property type="match status" value="1"/>
</dbReference>
<comment type="caution">
    <text evidence="3">The sequence shown here is derived from an EMBL/GenBank/DDBJ whole genome shotgun (WGS) entry which is preliminary data.</text>
</comment>
<organism evidence="3 4">
    <name type="scientific">Metarhizium anisopliae (strain ARSEF 549)</name>
    <dbReference type="NCBI Taxonomy" id="3151832"/>
    <lineage>
        <taxon>Eukaryota</taxon>
        <taxon>Fungi</taxon>
        <taxon>Dikarya</taxon>
        <taxon>Ascomycota</taxon>
        <taxon>Pezizomycotina</taxon>
        <taxon>Sordariomycetes</taxon>
        <taxon>Hypocreomycetidae</taxon>
        <taxon>Hypocreales</taxon>
        <taxon>Clavicipitaceae</taxon>
        <taxon>Metarhizium</taxon>
    </lineage>
</organism>
<name>A0A0B4ESL4_METAF</name>
<dbReference type="SUPFAM" id="SSF54909">
    <property type="entry name" value="Dimeric alpha+beta barrel"/>
    <property type="match status" value="1"/>
</dbReference>
<dbReference type="EMBL" id="AZNF01000016">
    <property type="protein sequence ID" value="KID61108.1"/>
    <property type="molecule type" value="Genomic_DNA"/>
</dbReference>
<evidence type="ECO:0000256" key="1">
    <source>
        <dbReference type="ARBA" id="ARBA00005986"/>
    </source>
</evidence>
<evidence type="ECO:0000313" key="4">
    <source>
        <dbReference type="Proteomes" id="UP000031186"/>
    </source>
</evidence>
<dbReference type="InterPro" id="IPR009799">
    <property type="entry name" value="EthD_dom"/>
</dbReference>
<feature type="non-terminal residue" evidence="3">
    <location>
        <position position="1"/>
    </location>
</feature>
<reference evidence="3 4" key="1">
    <citation type="journal article" date="2014" name="Proc. Natl. Acad. Sci. U.S.A.">
        <title>Trajectory and genomic determinants of fungal-pathogen speciation and host adaptation.</title>
        <authorList>
            <person name="Hu X."/>
            <person name="Xiao G."/>
            <person name="Zheng P."/>
            <person name="Shang Y."/>
            <person name="Su Y."/>
            <person name="Zhang X."/>
            <person name="Liu X."/>
            <person name="Zhan S."/>
            <person name="St Leger R.J."/>
            <person name="Wang C."/>
        </authorList>
    </citation>
    <scope>NUCLEOTIDE SEQUENCE [LARGE SCALE GENOMIC DNA]</scope>
    <source>
        <strain evidence="3 4">ARSEF 549</strain>
    </source>
</reference>
<dbReference type="InterPro" id="IPR011008">
    <property type="entry name" value="Dimeric_a/b-barrel"/>
</dbReference>
<dbReference type="GO" id="GO:0016491">
    <property type="term" value="F:oxidoreductase activity"/>
    <property type="evidence" value="ECO:0007669"/>
    <property type="project" value="InterPro"/>
</dbReference>
<accession>A0A0B4ESL4</accession>